<evidence type="ECO:0000313" key="3">
    <source>
        <dbReference type="Proteomes" id="UP000570361"/>
    </source>
</evidence>
<protein>
    <recommendedName>
        <fullName evidence="4">DUF3905 domain-containing protein</fullName>
    </recommendedName>
</protein>
<evidence type="ECO:0008006" key="4">
    <source>
        <dbReference type="Google" id="ProtNLM"/>
    </source>
</evidence>
<dbReference type="EMBL" id="JACHXK010000015">
    <property type="protein sequence ID" value="MBB3113004.1"/>
    <property type="molecule type" value="Genomic_DNA"/>
</dbReference>
<reference evidence="2 3" key="1">
    <citation type="submission" date="2020-08" db="EMBL/GenBank/DDBJ databases">
        <title>Genomic Encyclopedia of Type Strains, Phase III (KMG-III): the genomes of soil and plant-associated and newly described type strains.</title>
        <authorList>
            <person name="Whitman W."/>
        </authorList>
    </citation>
    <scope>NUCLEOTIDE SEQUENCE [LARGE SCALE GENOMIC DNA]</scope>
    <source>
        <strain evidence="2 3">CECT 5862</strain>
    </source>
</reference>
<dbReference type="AlphaFoldDB" id="A0A7W5B2J1"/>
<dbReference type="Proteomes" id="UP000570361">
    <property type="component" value="Unassembled WGS sequence"/>
</dbReference>
<dbReference type="Pfam" id="PF13045">
    <property type="entry name" value="DUF3905"/>
    <property type="match status" value="1"/>
</dbReference>
<gene>
    <name evidence="2" type="ORF">FHS18_005106</name>
</gene>
<dbReference type="RefSeq" id="WP_183603096.1">
    <property type="nucleotide sequence ID" value="NZ_JACHXK010000015.1"/>
</dbReference>
<comment type="caution">
    <text evidence="2">The sequence shown here is derived from an EMBL/GenBank/DDBJ whole genome shotgun (WGS) entry which is preliminary data.</text>
</comment>
<dbReference type="InterPro" id="IPR024999">
    <property type="entry name" value="DUF3905"/>
</dbReference>
<evidence type="ECO:0000313" key="2">
    <source>
        <dbReference type="EMBL" id="MBB3113004.1"/>
    </source>
</evidence>
<keyword evidence="3" id="KW-1185">Reference proteome</keyword>
<proteinExistence type="predicted"/>
<organism evidence="2 3">
    <name type="scientific">Paenibacillus phyllosphaerae</name>
    <dbReference type="NCBI Taxonomy" id="274593"/>
    <lineage>
        <taxon>Bacteria</taxon>
        <taxon>Bacillati</taxon>
        <taxon>Bacillota</taxon>
        <taxon>Bacilli</taxon>
        <taxon>Bacillales</taxon>
        <taxon>Paenibacillaceae</taxon>
        <taxon>Paenibacillus</taxon>
    </lineage>
</organism>
<sequence>MEENRKDRDPLIGGDDPALDPFEIEFLPEFRSGRGPEAPFVNSHGVVIGDHDYVSAQSPLENWSIETDPAVMAGDEWVHPFKDIGFQTDENRDYFERGIAPKGGIFMHPDKNTGYGAAENDDLPQGGKSG</sequence>
<name>A0A7W5B2J1_9BACL</name>
<evidence type="ECO:0000256" key="1">
    <source>
        <dbReference type="SAM" id="MobiDB-lite"/>
    </source>
</evidence>
<accession>A0A7W5B2J1</accession>
<feature type="region of interest" description="Disordered" evidence="1">
    <location>
        <begin position="103"/>
        <end position="130"/>
    </location>
</feature>